<comment type="caution">
    <text evidence="1">The sequence shown here is derived from an EMBL/GenBank/DDBJ whole genome shotgun (WGS) entry which is preliminary data.</text>
</comment>
<gene>
    <name evidence="1" type="ORF">F6V25_16575</name>
</gene>
<dbReference type="RefSeq" id="WP_151129721.1">
    <property type="nucleotide sequence ID" value="NZ_VZQZ01000016.1"/>
</dbReference>
<organism evidence="1 2">
    <name type="scientific">Oryzomonas japonica</name>
    <dbReference type="NCBI Taxonomy" id="2603858"/>
    <lineage>
        <taxon>Bacteria</taxon>
        <taxon>Pseudomonadati</taxon>
        <taxon>Thermodesulfobacteriota</taxon>
        <taxon>Desulfuromonadia</taxon>
        <taxon>Geobacterales</taxon>
        <taxon>Geobacteraceae</taxon>
        <taxon>Oryzomonas</taxon>
    </lineage>
</organism>
<evidence type="ECO:0000313" key="2">
    <source>
        <dbReference type="Proteomes" id="UP000420562"/>
    </source>
</evidence>
<sequence length="151" mass="17234">MFIQGALANVGREITTDELLRYLSSNIPESEFFKLQPPPGTMMAAAIDWRCLLYDAAAIATIGQVLWGAYVEFVKPIHDKNQNSDAAIFIQIKNEHGQSDQFMIGKEFKDREIFIQKFNSSVKRLNLESPKSMPSQEIDEIKHSGYWVHIK</sequence>
<reference evidence="1 2" key="1">
    <citation type="submission" date="2019-09" db="EMBL/GenBank/DDBJ databases">
        <title>Geobacter sp. Red96, a novel strain isolated from paddy soil.</title>
        <authorList>
            <person name="Xu Z."/>
            <person name="Masuda Y."/>
            <person name="Itoh H."/>
            <person name="Senoo K."/>
        </authorList>
    </citation>
    <scope>NUCLEOTIDE SEQUENCE [LARGE SCALE GENOMIC DNA]</scope>
    <source>
        <strain evidence="1 2">Red96</strain>
    </source>
</reference>
<evidence type="ECO:0000313" key="1">
    <source>
        <dbReference type="EMBL" id="KAB0663500.1"/>
    </source>
</evidence>
<dbReference type="Proteomes" id="UP000420562">
    <property type="component" value="Unassembled WGS sequence"/>
</dbReference>
<name>A0A7J4ZLQ2_9BACT</name>
<keyword evidence="2" id="KW-1185">Reference proteome</keyword>
<dbReference type="EMBL" id="VZQZ01000016">
    <property type="protein sequence ID" value="KAB0663500.1"/>
    <property type="molecule type" value="Genomic_DNA"/>
</dbReference>
<accession>A0A7J4ZLQ2</accession>
<dbReference type="AlphaFoldDB" id="A0A7J4ZLQ2"/>
<proteinExistence type="predicted"/>
<protein>
    <submittedName>
        <fullName evidence="1">Uncharacterized protein</fullName>
    </submittedName>
</protein>